<dbReference type="NCBIfam" id="NF033677">
    <property type="entry name" value="biofilm_BapA_N"/>
    <property type="match status" value="1"/>
</dbReference>
<dbReference type="Gene3D" id="2.60.40.10">
    <property type="entry name" value="Immunoglobulins"/>
    <property type="match status" value="8"/>
</dbReference>
<reference evidence="3 4" key="1">
    <citation type="submission" date="2020-11" db="EMBL/GenBank/DDBJ databases">
        <title>Insectihabitans protaetiae gen. nov. sp. nov. and Insectihabitans allomyrinae sp. nov., isolated from larvae of Protaetia brevitarsis seulensis and Allomyrina dichotoma, respectively.</title>
        <authorList>
            <person name="Lee S.D."/>
            <person name="Byeon Y.-S."/>
            <person name="Kim S.-M."/>
            <person name="Yang H.L."/>
            <person name="Kim I.S."/>
        </authorList>
    </citation>
    <scope>NUCLEOTIDE SEQUENCE [LARGE SCALE GENOMIC DNA]</scope>
    <source>
        <strain evidence="3 4">BWR-B9</strain>
    </source>
</reference>
<dbReference type="InterPro" id="IPR048051">
    <property type="entry name" value="BapA-like_prefix-like"/>
</dbReference>
<accession>A0ABS1IRT0</accession>
<dbReference type="Pfam" id="PF19077">
    <property type="entry name" value="Big_13"/>
    <property type="match status" value="3"/>
</dbReference>
<dbReference type="NCBIfam" id="NF012196">
    <property type="entry name" value="Ig_like_ice"/>
    <property type="match status" value="4"/>
</dbReference>
<dbReference type="InterPro" id="IPR013783">
    <property type="entry name" value="Ig-like_fold"/>
</dbReference>
<comment type="caution">
    <text evidence="3">The sequence shown here is derived from an EMBL/GenBank/DDBJ whole genome shotgun (WGS) entry which is preliminary data.</text>
</comment>
<feature type="domain" description="Bacterial Ig-like" evidence="1">
    <location>
        <begin position="288"/>
        <end position="369"/>
    </location>
</feature>
<dbReference type="Proteomes" id="UP001296921">
    <property type="component" value="Unassembled WGS sequence"/>
</dbReference>
<evidence type="ECO:0000259" key="1">
    <source>
        <dbReference type="Pfam" id="PF19077"/>
    </source>
</evidence>
<dbReference type="NCBIfam" id="NF033510">
    <property type="entry name" value="Ca_tandemer"/>
    <property type="match status" value="9"/>
</dbReference>
<evidence type="ECO:0000313" key="4">
    <source>
        <dbReference type="Proteomes" id="UP001296921"/>
    </source>
</evidence>
<organism evidence="3 4">
    <name type="scientific">Limnobaculum allomyrinae</name>
    <dbReference type="NCBI Taxonomy" id="2791986"/>
    <lineage>
        <taxon>Bacteria</taxon>
        <taxon>Pseudomonadati</taxon>
        <taxon>Pseudomonadota</taxon>
        <taxon>Gammaproteobacteria</taxon>
        <taxon>Enterobacterales</taxon>
        <taxon>Budviciaceae</taxon>
        <taxon>Limnobaculum</taxon>
    </lineage>
</organism>
<dbReference type="InterPro" id="IPR044016">
    <property type="entry name" value="Big_13"/>
</dbReference>
<proteinExistence type="predicted"/>
<feature type="non-terminal residue" evidence="3">
    <location>
        <position position="1001"/>
    </location>
</feature>
<evidence type="ECO:0000259" key="2">
    <source>
        <dbReference type="Pfam" id="PF22783"/>
    </source>
</evidence>
<name>A0ABS1IRT0_9GAMM</name>
<sequence length="1001" mass="103135">MDNVNNSNNLMNNEINVLSRLDGNFISSTELISGTQSITLAEPSIVNIHGSAKTVASYERQGNDLIIHMADGSIVICKDYFLEVDGAHSELVFTDDSQGIVHVTFPESQEVNVLIPEYQTIGDMSSLYLVEQHSSDYLLPLGIGALAILGTGLAVANSNSKSAFIDISPDVPQPSIPPVPTIVPLFTDNLLNLAESQNEQVINGTTGITGTGQSVTVSIAGNIYTANVDTNGNWSLTLSPSVLASLAQGEQSVTVVATNSAGLTGTVSTVFLVDTIPPVVTVDPVTSDNVVNLAESQSSIFITGTSEPGVTILVTYNNQQYTTKVDAQGIWSIELPPDTLSSMSNEIYTLTAVATDSAGNSASASQSVTMALVPPSPTINLPFDDDILNSNDASHTQLLSGVTNSYGESQKVAVNIGGLHVNQYAITQRDSSGKWEILIAPEAGGHTYIAQVDIDGNWVLELPPEILQQLDNGTITITVVAADGLGNYGVAPQKDFYVDTIPPTLTVDPIAIDNIISGPESLNPLVITGSYADLEIGQPITLVLNGITYTTLADGSGLWSIEIPSIDLIALPQGEVDITFSAIDLAKNSSTQTSLITVDTQIFLTVAPVAGDDVINASEASSPVVVSGTADPADSGHTVKVILGGVEYTTTVQMGGSWSLSIPSSDIQALADGPYDLSVTLSDAVGNSITVDHTITLVADAANLPTLTVAPVSGDGYLNATEAGSPLILNGTSTHVEENQIVTLTLNGITYTTTVASDGRWSVTVPVIDLNNIVDGTYQVLATVSDTAGNPASDSKPLVLITDSANLPTLSVDPVTADDIVSASESQSDVTVSGGSTHLQQGQTVTVTINSIDYTGTVGASGSWSVTVPAADVQALAQGSVAIAVSADDIAGNPATASDSFTVDTLVNLTVGVVAGDDIINAAEAGAPVVVSGTADAADSGQTVTVTLEGTSYTTTVQSDGRWSLSIPSADISALADGPYTLNASLSDAAGNSISVDHTIT</sequence>
<keyword evidence="4" id="KW-1185">Reference proteome</keyword>
<gene>
    <name evidence="3" type="ORF">I2494_11170</name>
</gene>
<feature type="domain" description="Bacterial Ig-like" evidence="1">
    <location>
        <begin position="739"/>
        <end position="798"/>
    </location>
</feature>
<evidence type="ECO:0000313" key="3">
    <source>
        <dbReference type="EMBL" id="MBK5144271.1"/>
    </source>
</evidence>
<protein>
    <submittedName>
        <fullName evidence="3">Ig-like domain-containing protein</fullName>
    </submittedName>
</protein>
<feature type="domain" description="Bacterial Ig-like" evidence="1">
    <location>
        <begin position="933"/>
        <end position="997"/>
    </location>
</feature>
<dbReference type="EMBL" id="JADRCR010000005">
    <property type="protein sequence ID" value="MBK5144271.1"/>
    <property type="molecule type" value="Genomic_DNA"/>
</dbReference>
<dbReference type="Pfam" id="PF22783">
    <property type="entry name" value="BapA_N"/>
    <property type="match status" value="1"/>
</dbReference>
<feature type="domain" description="Biofilm-associated protein BapA-like prefix-like" evidence="2">
    <location>
        <begin position="14"/>
        <end position="130"/>
    </location>
</feature>
<dbReference type="InterPro" id="IPR049826">
    <property type="entry name" value="Ig-like_ice"/>
</dbReference>